<dbReference type="GeneID" id="93210134"/>
<dbReference type="AlphaFoldDB" id="F1T4C7"/>
<evidence type="ECO:0000313" key="2">
    <source>
        <dbReference type="Proteomes" id="UP000005947"/>
    </source>
</evidence>
<dbReference type="CDD" id="cd02019">
    <property type="entry name" value="NK"/>
    <property type="match status" value="1"/>
</dbReference>
<protein>
    <recommendedName>
        <fullName evidence="3">Kinase</fullName>
    </recommendedName>
</protein>
<dbReference type="EMBL" id="ACGK02000001">
    <property type="protein sequence ID" value="EGF23571.1"/>
    <property type="molecule type" value="Genomic_DNA"/>
</dbReference>
<proteinExistence type="predicted"/>
<accession>F1T4C7</accession>
<sequence length="212" mass="25021">MSRTLILLAGYPATGKSTLCKKLQKIYENAAVIAPDDIKEEYWDRIGFNNAQEKATLEIAVWKTYYDRLIRYMESEQLIITDYPFSNKQKPTLKLLCELYEYQCITVRFVGDLKEIYKRSLARDLDQKRHLGHLMNHYHQGDYLENRLNADVLVSYDLLRYRCRSKGYGAFCLGTLLEVDATYVEKIDFEEIIIALNNFISQQNKNQRSWFK</sequence>
<keyword evidence="2" id="KW-1185">Reference proteome</keyword>
<evidence type="ECO:0008006" key="3">
    <source>
        <dbReference type="Google" id="ProtNLM"/>
    </source>
</evidence>
<dbReference type="eggNOG" id="COG4639">
    <property type="taxonomic scope" value="Bacteria"/>
</dbReference>
<dbReference type="Proteomes" id="UP000005947">
    <property type="component" value="Unassembled WGS sequence"/>
</dbReference>
<reference evidence="1 2" key="1">
    <citation type="submission" date="2011-02" db="EMBL/GenBank/DDBJ databases">
        <authorList>
            <person name="Muzny D."/>
            <person name="Qin X."/>
            <person name="Buhay C."/>
            <person name="Dugan-Rocha S."/>
            <person name="Ding Y."/>
            <person name="Chen G."/>
            <person name="Hawes A."/>
            <person name="Holder M."/>
            <person name="Jhangiani S."/>
            <person name="Johnson A."/>
            <person name="Khan Z."/>
            <person name="Li Z."/>
            <person name="Liu W."/>
            <person name="Liu X."/>
            <person name="Perez L."/>
            <person name="Shen H."/>
            <person name="Wang Q."/>
            <person name="Watt J."/>
            <person name="Xi L."/>
            <person name="Xin Y."/>
            <person name="Zhou J."/>
            <person name="Deng J."/>
            <person name="Jiang H."/>
            <person name="Liu Y."/>
            <person name="Qu J."/>
            <person name="Song X.-Z."/>
            <person name="Zhang L."/>
            <person name="Villasana D."/>
            <person name="Johnson A."/>
            <person name="Liu J."/>
            <person name="Liyanage D."/>
            <person name="Lorensuhewa L."/>
            <person name="Robinson T."/>
            <person name="Song A."/>
            <person name="Song B.-B."/>
            <person name="Dinh H."/>
            <person name="Thornton R."/>
            <person name="Coyle M."/>
            <person name="Francisco L."/>
            <person name="Jackson L."/>
            <person name="Javaid M."/>
            <person name="Korchina V."/>
            <person name="Kovar C."/>
            <person name="Mata R."/>
            <person name="Mathew T."/>
            <person name="Ngo R."/>
            <person name="Nguyen L."/>
            <person name="Nguyen N."/>
            <person name="Okwuonu G."/>
            <person name="Ongeri F."/>
            <person name="Pham C."/>
            <person name="Simmons D."/>
            <person name="Wilczek-Boney K."/>
            <person name="Hale W."/>
            <person name="Jakkamsetti A."/>
            <person name="Pham P."/>
            <person name="Ruth R."/>
            <person name="San Lucas F."/>
            <person name="Warren J."/>
            <person name="Zhang J."/>
            <person name="Zhao Z."/>
            <person name="Zhou C."/>
            <person name="Zhu D."/>
            <person name="Lee S."/>
            <person name="Bess C."/>
            <person name="Blankenburg K."/>
            <person name="Forbes L."/>
            <person name="Fu Q."/>
            <person name="Gubbala S."/>
            <person name="Hirani K."/>
            <person name="Jayaseelan J.C."/>
            <person name="Lara F."/>
            <person name="Munidasa M."/>
            <person name="Palculict T."/>
            <person name="Patil S."/>
            <person name="Pu L.-L."/>
            <person name="Saada N."/>
            <person name="Tang L."/>
            <person name="Weissenberger G."/>
            <person name="Zhu Y."/>
            <person name="Hemphill L."/>
            <person name="Shang Y."/>
            <person name="Youmans B."/>
            <person name="Ayvaz T."/>
            <person name="Ross M."/>
            <person name="Santibanez J."/>
            <person name="Aqrawi P."/>
            <person name="Gross S."/>
            <person name="Joshi V."/>
            <person name="Fowler G."/>
            <person name="Nazareth L."/>
            <person name="Reid J."/>
            <person name="Worley K."/>
            <person name="Petrosino J."/>
            <person name="Highlander S."/>
            <person name="Gibbs R."/>
        </authorList>
    </citation>
    <scope>NUCLEOTIDE SEQUENCE [LARGE SCALE GENOMIC DNA]</scope>
    <source>
        <strain evidence="1 2">DSM 15829</strain>
    </source>
</reference>
<comment type="caution">
    <text evidence="1">The sequence shown here is derived from an EMBL/GenBank/DDBJ whole genome shotgun (WGS) entry which is preliminary data.</text>
</comment>
<evidence type="ECO:0000313" key="1">
    <source>
        <dbReference type="EMBL" id="EGF23571.1"/>
    </source>
</evidence>
<dbReference type="OrthoDB" id="9810277at2"/>
<dbReference type="RefSeq" id="WP_006302699.1">
    <property type="nucleotide sequence ID" value="NZ_ACGK02000001.1"/>
</dbReference>
<organism evidence="1 2">
    <name type="scientific">Fannyhessea vaginae DSM 15829</name>
    <dbReference type="NCBI Taxonomy" id="525256"/>
    <lineage>
        <taxon>Bacteria</taxon>
        <taxon>Bacillati</taxon>
        <taxon>Actinomycetota</taxon>
        <taxon>Coriobacteriia</taxon>
        <taxon>Coriobacteriales</taxon>
        <taxon>Atopobiaceae</taxon>
        <taxon>Fannyhessea</taxon>
    </lineage>
</organism>
<name>F1T4C7_9ACTN</name>
<gene>
    <name evidence="1" type="ORF">HMPREF0091_10518</name>
</gene>
<dbReference type="Gene3D" id="3.40.50.300">
    <property type="entry name" value="P-loop containing nucleotide triphosphate hydrolases"/>
    <property type="match status" value="1"/>
</dbReference>
<dbReference type="SUPFAM" id="SSF52540">
    <property type="entry name" value="P-loop containing nucleoside triphosphate hydrolases"/>
    <property type="match status" value="1"/>
</dbReference>
<dbReference type="InterPro" id="IPR027417">
    <property type="entry name" value="P-loop_NTPase"/>
</dbReference>
<dbReference type="Pfam" id="PF13671">
    <property type="entry name" value="AAA_33"/>
    <property type="match status" value="1"/>
</dbReference>